<dbReference type="InterPro" id="IPR001938">
    <property type="entry name" value="Thaumatin"/>
</dbReference>
<dbReference type="PROSITE" id="PS51367">
    <property type="entry name" value="THAUMATIN_2"/>
    <property type="match status" value="1"/>
</dbReference>
<reference evidence="4" key="1">
    <citation type="submission" date="2025-08" db="UniProtKB">
        <authorList>
            <consortium name="RefSeq"/>
        </authorList>
    </citation>
    <scope>IDENTIFICATION</scope>
    <source>
        <tissue evidence="4">Gonads</tissue>
    </source>
</reference>
<keyword evidence="1" id="KW-0812">Transmembrane</keyword>
<keyword evidence="1" id="KW-0472">Membrane</keyword>
<dbReference type="KEGG" id="soy:115883979"/>
<dbReference type="SUPFAM" id="SSF49870">
    <property type="entry name" value="Osmotin, thaumatin-like protein"/>
    <property type="match status" value="1"/>
</dbReference>
<feature type="chain" id="PRO_5026928640" evidence="2">
    <location>
        <begin position="20"/>
        <end position="272"/>
    </location>
</feature>
<dbReference type="Pfam" id="PF00314">
    <property type="entry name" value="Thaumatin"/>
    <property type="match status" value="1"/>
</dbReference>
<proteinExistence type="predicted"/>
<evidence type="ECO:0000313" key="3">
    <source>
        <dbReference type="Proteomes" id="UP000504635"/>
    </source>
</evidence>
<keyword evidence="3" id="KW-1185">Reference proteome</keyword>
<evidence type="ECO:0000313" key="4">
    <source>
        <dbReference type="RefSeq" id="XP_030758258.1"/>
    </source>
</evidence>
<gene>
    <name evidence="4" type="primary">LOC115883979</name>
</gene>
<keyword evidence="2" id="KW-0732">Signal</keyword>
<dbReference type="Gene3D" id="2.60.110.10">
    <property type="entry name" value="Thaumatin"/>
    <property type="match status" value="1"/>
</dbReference>
<dbReference type="SMART" id="SM00205">
    <property type="entry name" value="THN"/>
    <property type="match status" value="1"/>
</dbReference>
<evidence type="ECO:0000256" key="2">
    <source>
        <dbReference type="SAM" id="SignalP"/>
    </source>
</evidence>
<name>A0A6J2Y375_SITOR</name>
<evidence type="ECO:0000256" key="1">
    <source>
        <dbReference type="SAM" id="Phobius"/>
    </source>
</evidence>
<organism evidence="3 4">
    <name type="scientific">Sitophilus oryzae</name>
    <name type="common">Rice weevil</name>
    <name type="synonym">Curculio oryzae</name>
    <dbReference type="NCBI Taxonomy" id="7048"/>
    <lineage>
        <taxon>Eukaryota</taxon>
        <taxon>Metazoa</taxon>
        <taxon>Ecdysozoa</taxon>
        <taxon>Arthropoda</taxon>
        <taxon>Hexapoda</taxon>
        <taxon>Insecta</taxon>
        <taxon>Pterygota</taxon>
        <taxon>Neoptera</taxon>
        <taxon>Endopterygota</taxon>
        <taxon>Coleoptera</taxon>
        <taxon>Polyphaga</taxon>
        <taxon>Cucujiformia</taxon>
        <taxon>Curculionidae</taxon>
        <taxon>Dryophthorinae</taxon>
        <taxon>Sitophilus</taxon>
    </lineage>
</organism>
<dbReference type="Proteomes" id="UP000504635">
    <property type="component" value="Unplaced"/>
</dbReference>
<sequence length="272" mass="30630">MGVKNFMLWAFLCTTMVNAVRFDITNREGGPVWVGIQGNPGHEHLRNGGFVLNQGQTTSVNAPDNWAGRFWPRTWCDPNSKHCMTGDCGNRVECAGAGGVPPATLLEIKLKGDAGLDYYDISHLPPFFNFFIGQYNSPSACDSRRWPVNYPGYFKGKCPAAYSYAQRRFKHTAHLCAARRGEARRKTVQRIKFVLYNARPLTQAKQLLARQQVSQPRAETTFVADLESKARKFSSARFACPSALWSAEKLSLFSVIFEIYFGCLFSFVFQKI</sequence>
<protein>
    <submittedName>
        <fullName evidence="4">Pathogenesis-related protein 5-like</fullName>
    </submittedName>
</protein>
<dbReference type="PANTHER" id="PTHR31048">
    <property type="entry name" value="OS03G0233200 PROTEIN"/>
    <property type="match status" value="1"/>
</dbReference>
<dbReference type="GeneID" id="115883979"/>
<dbReference type="OrthoDB" id="430315at2759"/>
<feature type="transmembrane region" description="Helical" evidence="1">
    <location>
        <begin position="250"/>
        <end position="269"/>
    </location>
</feature>
<dbReference type="RefSeq" id="XP_030758258.1">
    <property type="nucleotide sequence ID" value="XM_030902398.1"/>
</dbReference>
<feature type="signal peptide" evidence="2">
    <location>
        <begin position="1"/>
        <end position="19"/>
    </location>
</feature>
<dbReference type="InParanoid" id="A0A6J2Y375"/>
<keyword evidence="1" id="KW-1133">Transmembrane helix</keyword>
<dbReference type="AlphaFoldDB" id="A0A6J2Y375"/>
<accession>A0A6J2Y375</accession>
<dbReference type="InterPro" id="IPR037176">
    <property type="entry name" value="Osmotin/thaumatin-like_sf"/>
</dbReference>